<proteinExistence type="predicted"/>
<dbReference type="KEGG" id="mcg:GL4_3108"/>
<dbReference type="Proteomes" id="UP000031643">
    <property type="component" value="Chromosome"/>
</dbReference>
<keyword evidence="2" id="KW-1185">Reference proteome</keyword>
<dbReference type="EMBL" id="AP014648">
    <property type="protein sequence ID" value="BAQ18540.1"/>
    <property type="molecule type" value="Genomic_DNA"/>
</dbReference>
<dbReference type="STRING" id="1384459.GL4_3108"/>
<dbReference type="AlphaFoldDB" id="A0A0A8K6J5"/>
<organism evidence="1 2">
    <name type="scientific">Methyloceanibacter caenitepidi</name>
    <dbReference type="NCBI Taxonomy" id="1384459"/>
    <lineage>
        <taxon>Bacteria</taxon>
        <taxon>Pseudomonadati</taxon>
        <taxon>Pseudomonadota</taxon>
        <taxon>Alphaproteobacteria</taxon>
        <taxon>Hyphomicrobiales</taxon>
        <taxon>Hyphomicrobiaceae</taxon>
        <taxon>Methyloceanibacter</taxon>
    </lineage>
</organism>
<accession>A0A0A8K6J5</accession>
<gene>
    <name evidence="1" type="ORF">GL4_3108</name>
</gene>
<protein>
    <submittedName>
        <fullName evidence="1">Uncharacterized protein</fullName>
    </submittedName>
</protein>
<dbReference type="HOGENOM" id="CLU_2382791_0_0_5"/>
<name>A0A0A8K6J5_9HYPH</name>
<sequence length="94" mass="10441">MQAMDNPPQKLTCRIKYKRETEKVYKLAAKCVTISTAINQTGQLLKVNPGVYVGEFHVASYDISGRVRVVIDEDVQTMSFKSSRANGSVTLTKS</sequence>
<evidence type="ECO:0000313" key="1">
    <source>
        <dbReference type="EMBL" id="BAQ18540.1"/>
    </source>
</evidence>
<evidence type="ECO:0000313" key="2">
    <source>
        <dbReference type="Proteomes" id="UP000031643"/>
    </source>
</evidence>
<reference evidence="1 2" key="1">
    <citation type="submission" date="2014-09" db="EMBL/GenBank/DDBJ databases">
        <title>Genome sequencing of Methyloceanibacter caenitepidi Gela4.</title>
        <authorList>
            <person name="Takeuchi M."/>
            <person name="Susumu S."/>
            <person name="Kamagata Y."/>
            <person name="Oshima K."/>
            <person name="Hattori M."/>
            <person name="Iwasaki W."/>
        </authorList>
    </citation>
    <scope>NUCLEOTIDE SEQUENCE [LARGE SCALE GENOMIC DNA]</scope>
    <source>
        <strain evidence="1 2">Gela4</strain>
    </source>
</reference>